<sequence>MAGMEKSNGAEVRFIPVRSTLYPWLVTVFVVTFLISNINATKGVQLGPLVTDGAFFLFPLAYIVGDVLSECYGFKSTRRAVYIGFAMAILAAMCFYIAIWLPAADFYEGQEAFAATLGLMPQILAASLAGYLVGQLLNAWTLTAMKKRSGEKGLFARLIASTVVGEFGDTLLFCAIAAPVIGVDTVGGFFNYVIVGFVWKTLMEAVMLPVTAAVIKWVKKREDYLPA</sequence>
<evidence type="ECO:0000313" key="2">
    <source>
        <dbReference type="EMBL" id="MDV2420328.1"/>
    </source>
</evidence>
<dbReference type="Proteomes" id="UP001185706">
    <property type="component" value="Unassembled WGS sequence"/>
</dbReference>
<gene>
    <name evidence="2" type="ORF">RAE03_11200</name>
</gene>
<dbReference type="InterPro" id="IPR003744">
    <property type="entry name" value="YhhQ"/>
</dbReference>
<dbReference type="NCBIfam" id="TIGR00697">
    <property type="entry name" value="queuosine precursor transporter"/>
    <property type="match status" value="1"/>
</dbReference>
<reference evidence="2" key="1">
    <citation type="submission" date="2023-08" db="EMBL/GenBank/DDBJ databases">
        <title>Genomic characterization of the C. tuberculostearicum species complex, a ubiquitous member of the human skin microbiome.</title>
        <authorList>
            <person name="Ahmed N."/>
            <person name="Deming C."/>
            <person name="Conlan S."/>
            <person name="Segre J."/>
        </authorList>
    </citation>
    <scope>NUCLEOTIDE SEQUENCE</scope>
    <source>
        <strain evidence="2">CTNIH22</strain>
    </source>
</reference>
<dbReference type="GO" id="GO:0022857">
    <property type="term" value="F:transmembrane transporter activity"/>
    <property type="evidence" value="ECO:0007669"/>
    <property type="project" value="UniProtKB-UniRule"/>
</dbReference>
<feature type="transmembrane region" description="Helical" evidence="1">
    <location>
        <begin position="113"/>
        <end position="133"/>
    </location>
</feature>
<keyword evidence="1" id="KW-0472">Membrane</keyword>
<keyword evidence="1" id="KW-0813">Transport</keyword>
<feature type="transmembrane region" description="Helical" evidence="1">
    <location>
        <begin position="189"/>
        <end position="215"/>
    </location>
</feature>
<feature type="transmembrane region" description="Helical" evidence="1">
    <location>
        <begin position="21"/>
        <end position="40"/>
    </location>
</feature>
<evidence type="ECO:0000256" key="1">
    <source>
        <dbReference type="HAMAP-Rule" id="MF_02088"/>
    </source>
</evidence>
<feature type="transmembrane region" description="Helical" evidence="1">
    <location>
        <begin position="80"/>
        <end position="101"/>
    </location>
</feature>
<organism evidence="2 3">
    <name type="scientific">Corynebacterium tuberculostearicum</name>
    <dbReference type="NCBI Taxonomy" id="38304"/>
    <lineage>
        <taxon>Bacteria</taxon>
        <taxon>Bacillati</taxon>
        <taxon>Actinomycetota</taxon>
        <taxon>Actinomycetes</taxon>
        <taxon>Mycobacteriales</taxon>
        <taxon>Corynebacteriaceae</taxon>
        <taxon>Corynebacterium</taxon>
    </lineage>
</organism>
<protein>
    <recommendedName>
        <fullName evidence="1">Probable queuosine precursor transporter</fullName>
        <shortName evidence="1">Q precursor transporter</shortName>
    </recommendedName>
</protein>
<dbReference type="EMBL" id="JAVBIB010000022">
    <property type="protein sequence ID" value="MDV2420328.1"/>
    <property type="molecule type" value="Genomic_DNA"/>
</dbReference>
<keyword evidence="1" id="KW-1133">Transmembrane helix</keyword>
<dbReference type="GO" id="GO:0005886">
    <property type="term" value="C:plasma membrane"/>
    <property type="evidence" value="ECO:0007669"/>
    <property type="project" value="UniProtKB-SubCell"/>
</dbReference>
<dbReference type="PANTHER" id="PTHR34300">
    <property type="entry name" value="QUEUOSINE PRECURSOR TRANSPORTER-RELATED"/>
    <property type="match status" value="1"/>
</dbReference>
<keyword evidence="1" id="KW-0812">Transmembrane</keyword>
<comment type="function">
    <text evidence="1">Involved in the import of queuosine (Q) precursors, required for Q precursor salvage.</text>
</comment>
<dbReference type="Pfam" id="PF02592">
    <property type="entry name" value="Vut_1"/>
    <property type="match status" value="1"/>
</dbReference>
<dbReference type="HAMAP" id="MF_02088">
    <property type="entry name" value="Q_prec_transport"/>
    <property type="match status" value="1"/>
</dbReference>
<keyword evidence="1" id="KW-1003">Cell membrane</keyword>
<accession>A0AAE4NM51</accession>
<feature type="transmembrane region" description="Helical" evidence="1">
    <location>
        <begin position="154"/>
        <end position="183"/>
    </location>
</feature>
<comment type="caution">
    <text evidence="2">The sequence shown here is derived from an EMBL/GenBank/DDBJ whole genome shotgun (WGS) entry which is preliminary data.</text>
</comment>
<dbReference type="AlphaFoldDB" id="A0AAE4NM51"/>
<feature type="transmembrane region" description="Helical" evidence="1">
    <location>
        <begin position="46"/>
        <end position="68"/>
    </location>
</feature>
<comment type="similarity">
    <text evidence="1">Belongs to the vitamin uptake transporter (VUT/ECF) (TC 2.A.88) family. Q precursor transporter subfamily.</text>
</comment>
<comment type="subcellular location">
    <subcellularLocation>
        <location evidence="1">Cell membrane</location>
        <topology evidence="1">Multi-pass membrane protein</topology>
    </subcellularLocation>
</comment>
<name>A0AAE4NM51_9CORY</name>
<evidence type="ECO:0000313" key="3">
    <source>
        <dbReference type="Proteomes" id="UP001185706"/>
    </source>
</evidence>
<dbReference type="PANTHER" id="PTHR34300:SF2">
    <property type="entry name" value="QUEUOSINE PRECURSOR TRANSPORTER-RELATED"/>
    <property type="match status" value="1"/>
</dbReference>
<proteinExistence type="inferred from homology"/>